<keyword evidence="3" id="KW-1185">Reference proteome</keyword>
<evidence type="ECO:0000313" key="3">
    <source>
        <dbReference type="Proteomes" id="UP000301309"/>
    </source>
</evidence>
<evidence type="ECO:0000256" key="1">
    <source>
        <dbReference type="SAM" id="MobiDB-lite"/>
    </source>
</evidence>
<gene>
    <name evidence="2" type="ORF">SVIO_088030</name>
</gene>
<feature type="region of interest" description="Disordered" evidence="1">
    <location>
        <begin position="1"/>
        <end position="76"/>
    </location>
</feature>
<dbReference type="EMBL" id="BJHW01000001">
    <property type="protein sequence ID" value="GDY58180.1"/>
    <property type="molecule type" value="Genomic_DNA"/>
</dbReference>
<protein>
    <submittedName>
        <fullName evidence="2">Uncharacterized protein</fullName>
    </submittedName>
</protein>
<feature type="compositionally biased region" description="Pro residues" evidence="1">
    <location>
        <begin position="1"/>
        <end position="11"/>
    </location>
</feature>
<reference evidence="2 3" key="1">
    <citation type="journal article" date="2020" name="Int. J. Syst. Evol. Microbiol.">
        <title>Reclassification of Streptomyces castelarensis and Streptomyces sporoclivatus as later heterotypic synonyms of Streptomyces antimycoticus.</title>
        <authorList>
            <person name="Komaki H."/>
            <person name="Tamura T."/>
        </authorList>
    </citation>
    <scope>NUCLEOTIDE SEQUENCE [LARGE SCALE GENOMIC DNA]</scope>
    <source>
        <strain evidence="2 3">NBRC 13459</strain>
    </source>
</reference>
<dbReference type="Proteomes" id="UP000301309">
    <property type="component" value="Unassembled WGS sequence"/>
</dbReference>
<dbReference type="AlphaFoldDB" id="A0A4D4LGC1"/>
<organism evidence="2 3">
    <name type="scientific">Streptomyces violaceusniger</name>
    <dbReference type="NCBI Taxonomy" id="68280"/>
    <lineage>
        <taxon>Bacteria</taxon>
        <taxon>Bacillati</taxon>
        <taxon>Actinomycetota</taxon>
        <taxon>Actinomycetes</taxon>
        <taxon>Kitasatosporales</taxon>
        <taxon>Streptomycetaceae</taxon>
        <taxon>Streptomyces</taxon>
        <taxon>Streptomyces violaceusniger group</taxon>
    </lineage>
</organism>
<sequence>MRYIRSPPPVPYGQATNRSAVSPGRAQYPRATPHPATYNSPTTPTGTNPNPASSTNTRVLPTGVPIGGGPESSGVVRCPVVSTVVSVGP</sequence>
<name>A0A4D4LGC1_STRVO</name>
<comment type="caution">
    <text evidence="2">The sequence shown here is derived from an EMBL/GenBank/DDBJ whole genome shotgun (WGS) entry which is preliminary data.</text>
</comment>
<evidence type="ECO:0000313" key="2">
    <source>
        <dbReference type="EMBL" id="GDY58180.1"/>
    </source>
</evidence>
<accession>A0A4D4LGC1</accession>
<feature type="compositionally biased region" description="Low complexity" evidence="1">
    <location>
        <begin position="37"/>
        <end position="57"/>
    </location>
</feature>
<proteinExistence type="predicted"/>